<dbReference type="NCBIfam" id="TIGR04183">
    <property type="entry name" value="Por_Secre_tail"/>
    <property type="match status" value="1"/>
</dbReference>
<protein>
    <recommendedName>
        <fullName evidence="2">Secretion system C-terminal sorting domain-containing protein</fullName>
    </recommendedName>
</protein>
<evidence type="ECO:0000259" key="2">
    <source>
        <dbReference type="Pfam" id="PF18962"/>
    </source>
</evidence>
<dbReference type="Proteomes" id="UP001501175">
    <property type="component" value="Unassembled WGS sequence"/>
</dbReference>
<gene>
    <name evidence="3" type="ORF">GCM10023189_15840</name>
</gene>
<feature type="domain" description="Secretion system C-terminal sorting" evidence="2">
    <location>
        <begin position="86"/>
        <end position="151"/>
    </location>
</feature>
<comment type="caution">
    <text evidence="3">The sequence shown here is derived from an EMBL/GenBank/DDBJ whole genome shotgun (WGS) entry which is preliminary data.</text>
</comment>
<dbReference type="EMBL" id="BAABHD010000021">
    <property type="protein sequence ID" value="GAA4452439.1"/>
    <property type="molecule type" value="Genomic_DNA"/>
</dbReference>
<evidence type="ECO:0000256" key="1">
    <source>
        <dbReference type="SAM" id="SignalP"/>
    </source>
</evidence>
<evidence type="ECO:0000313" key="3">
    <source>
        <dbReference type="EMBL" id="GAA4452439.1"/>
    </source>
</evidence>
<feature type="chain" id="PRO_5046965836" description="Secretion system C-terminal sorting domain-containing protein" evidence="1">
    <location>
        <begin position="21"/>
        <end position="163"/>
    </location>
</feature>
<evidence type="ECO:0000313" key="4">
    <source>
        <dbReference type="Proteomes" id="UP001501175"/>
    </source>
</evidence>
<feature type="signal peptide" evidence="1">
    <location>
        <begin position="1"/>
        <end position="20"/>
    </location>
</feature>
<keyword evidence="1" id="KW-0732">Signal</keyword>
<reference evidence="4" key="1">
    <citation type="journal article" date="2019" name="Int. J. Syst. Evol. Microbiol.">
        <title>The Global Catalogue of Microorganisms (GCM) 10K type strain sequencing project: providing services to taxonomists for standard genome sequencing and annotation.</title>
        <authorList>
            <consortium name="The Broad Institute Genomics Platform"/>
            <consortium name="The Broad Institute Genome Sequencing Center for Infectious Disease"/>
            <person name="Wu L."/>
            <person name="Ma J."/>
        </authorList>
    </citation>
    <scope>NUCLEOTIDE SEQUENCE [LARGE SCALE GENOMIC DNA]</scope>
    <source>
        <strain evidence="4">JCM 17927</strain>
    </source>
</reference>
<organism evidence="3 4">
    <name type="scientific">Nibrella saemangeumensis</name>
    <dbReference type="NCBI Taxonomy" id="1084526"/>
    <lineage>
        <taxon>Bacteria</taxon>
        <taxon>Pseudomonadati</taxon>
        <taxon>Bacteroidota</taxon>
        <taxon>Cytophagia</taxon>
        <taxon>Cytophagales</taxon>
        <taxon>Spirosomataceae</taxon>
        <taxon>Nibrella</taxon>
    </lineage>
</organism>
<sequence>MKKTVIPLLIGLGLPALGMAQRLMPSVVANAGGYDQNSQLALEWTLGETFVETVSRPDRIYTQGFHQPMLSVEELPQLASPYRIRISPNPVVAVLNIAIEAAEDTRFQLNLTDLTGRTLYSKPAEGRLDALQVDMKDLPAGVYILQVATPEGRPARTVKVVKQ</sequence>
<dbReference type="InterPro" id="IPR026444">
    <property type="entry name" value="Secre_tail"/>
</dbReference>
<name>A0ABP8MPN4_9BACT</name>
<dbReference type="RefSeq" id="WP_345242302.1">
    <property type="nucleotide sequence ID" value="NZ_BAABHD010000021.1"/>
</dbReference>
<keyword evidence="4" id="KW-1185">Reference proteome</keyword>
<accession>A0ABP8MPN4</accession>
<proteinExistence type="predicted"/>
<dbReference type="Pfam" id="PF18962">
    <property type="entry name" value="Por_Secre_tail"/>
    <property type="match status" value="1"/>
</dbReference>